<gene>
    <name evidence="6" type="ORF">ACFOKC_02360</name>
</gene>
<feature type="compositionally biased region" description="Acidic residues" evidence="5">
    <location>
        <begin position="361"/>
        <end position="372"/>
    </location>
</feature>
<feature type="compositionally biased region" description="Basic and acidic residues" evidence="5">
    <location>
        <begin position="185"/>
        <end position="198"/>
    </location>
</feature>
<evidence type="ECO:0000313" key="7">
    <source>
        <dbReference type="Proteomes" id="UP001595660"/>
    </source>
</evidence>
<evidence type="ECO:0000256" key="2">
    <source>
        <dbReference type="ARBA" id="ARBA00022525"/>
    </source>
</evidence>
<reference evidence="6 7" key="1">
    <citation type="journal article" date="2019" name="Int. J. Syst. Evol. Microbiol.">
        <title>The Global Catalogue of Microorganisms (GCM) 10K type strain sequencing project: providing services to taxonomists for standard genome sequencing and annotation.</title>
        <authorList>
            <consortium name="The Broad Institute Genomics Platform"/>
            <consortium name="The Broad Institute Genome Sequencing Center for Infectious Disease"/>
            <person name="Wu L."/>
            <person name="Ma J."/>
        </authorList>
    </citation>
    <scope>NUCLEOTIDE SEQUENCE [LARGE SCALE GENOMIC DNA]</scope>
    <source>
        <strain evidence="6 7">CGMCC 1.12562</strain>
    </source>
</reference>
<dbReference type="Gene3D" id="4.10.1080.10">
    <property type="entry name" value="TSP type-3 repeat"/>
    <property type="match status" value="1"/>
</dbReference>
<keyword evidence="3" id="KW-0732">Signal</keyword>
<dbReference type="Proteomes" id="UP001595660">
    <property type="component" value="Unassembled WGS sequence"/>
</dbReference>
<evidence type="ECO:0000313" key="6">
    <source>
        <dbReference type="EMBL" id="MFC3476561.1"/>
    </source>
</evidence>
<dbReference type="GeneID" id="69117528"/>
<name>A0ABD5NBL1_9EURY</name>
<dbReference type="Pfam" id="PF18884">
    <property type="entry name" value="TSP3_bac"/>
    <property type="match status" value="7"/>
</dbReference>
<keyword evidence="4" id="KW-0106">Calcium</keyword>
<evidence type="ECO:0000256" key="3">
    <source>
        <dbReference type="ARBA" id="ARBA00022729"/>
    </source>
</evidence>
<dbReference type="InterPro" id="IPR018247">
    <property type="entry name" value="EF_Hand_1_Ca_BS"/>
</dbReference>
<evidence type="ECO:0000256" key="1">
    <source>
        <dbReference type="ARBA" id="ARBA00004613"/>
    </source>
</evidence>
<dbReference type="EMBL" id="JBHRWN010000002">
    <property type="protein sequence ID" value="MFC3476561.1"/>
    <property type="molecule type" value="Genomic_DNA"/>
</dbReference>
<comment type="caution">
    <text evidence="6">The sequence shown here is derived from an EMBL/GenBank/DDBJ whole genome shotgun (WGS) entry which is preliminary data.</text>
</comment>
<dbReference type="PANTHER" id="PTHR37467:SF1">
    <property type="entry name" value="EXPORTED CALCIUM-BINDING GLYCOPROTEIN"/>
    <property type="match status" value="1"/>
</dbReference>
<feature type="region of interest" description="Disordered" evidence="5">
    <location>
        <begin position="178"/>
        <end position="393"/>
    </location>
</feature>
<dbReference type="RefSeq" id="WP_232572292.1">
    <property type="nucleotide sequence ID" value="NZ_CP089466.1"/>
</dbReference>
<feature type="compositionally biased region" description="Acidic residues" evidence="5">
    <location>
        <begin position="252"/>
        <end position="261"/>
    </location>
</feature>
<dbReference type="InterPro" id="IPR028974">
    <property type="entry name" value="TSP_type-3_rpt"/>
</dbReference>
<dbReference type="InterPro" id="IPR059100">
    <property type="entry name" value="TSP3_bac"/>
</dbReference>
<feature type="compositionally biased region" description="Polar residues" evidence="5">
    <location>
        <begin position="262"/>
        <end position="271"/>
    </location>
</feature>
<feature type="compositionally biased region" description="Low complexity" evidence="5">
    <location>
        <begin position="373"/>
        <end position="385"/>
    </location>
</feature>
<protein>
    <submittedName>
        <fullName evidence="6">Thrombospondin type 3 repeat-containing protein</fullName>
    </submittedName>
</protein>
<dbReference type="AlphaFoldDB" id="A0ABD5NBL1"/>
<keyword evidence="2" id="KW-0964">Secreted</keyword>
<feature type="compositionally biased region" description="Basic and acidic residues" evidence="5">
    <location>
        <begin position="283"/>
        <end position="297"/>
    </location>
</feature>
<evidence type="ECO:0000256" key="5">
    <source>
        <dbReference type="SAM" id="MobiDB-lite"/>
    </source>
</evidence>
<dbReference type="InterPro" id="IPR053180">
    <property type="entry name" value="Ca-binding_acidic-repeat"/>
</dbReference>
<dbReference type="PANTHER" id="PTHR37467">
    <property type="entry name" value="EXPORTED CALCIUM-BINDING GLYCOPROTEIN-RELATED"/>
    <property type="match status" value="1"/>
</dbReference>
<comment type="subcellular location">
    <subcellularLocation>
        <location evidence="1">Secreted</location>
    </subcellularLocation>
</comment>
<feature type="compositionally biased region" description="Acidic residues" evidence="5">
    <location>
        <begin position="319"/>
        <end position="328"/>
    </location>
</feature>
<feature type="compositionally biased region" description="Acidic residues" evidence="5">
    <location>
        <begin position="199"/>
        <end position="212"/>
    </location>
</feature>
<evidence type="ECO:0000256" key="4">
    <source>
        <dbReference type="ARBA" id="ARBA00022837"/>
    </source>
</evidence>
<proteinExistence type="predicted"/>
<dbReference type="SUPFAM" id="SSF103647">
    <property type="entry name" value="TSP type-3 repeat"/>
    <property type="match status" value="2"/>
</dbReference>
<keyword evidence="7" id="KW-1185">Reference proteome</keyword>
<sequence length="420" mass="44335">MSRRSTGLVVVAVVVLSVVVAPAAATHSDEVNSGVLDVDVTGPGNATVENGVQVVWRGERTDFVAHVGDYVSESDSYYETYYVRLTTDPDASYDPHTEESLAVERVELGELETRDVTLSVAPNEIPEGRQTLYVSMYRPGVRSASRVNQTTVDLVSVYKGGDRDGDGLLNAEEVEWGTEFVVDPTDDRPGERTGKDPDNLLDDNIDTDDDGLTDGHEVKTFGTNPLVKDTDGDGVTDPEEVRAGTNPAANDTDGDDLDDPTEIQNASSPTAKDTDMDGLSDPVEERVGTDPTDRDTDGDGLADGTEYFELASSPLVADTDGDGLDDAEEVSRFGTNPAKPDTDGDGIPDGREVLLGTDPTEPTDDPTADASDDAAATTDAETSTDSTDEAADTRTATSLFGADLLGGAARLLTDLLGVFA</sequence>
<organism evidence="6 7">
    <name type="scientific">Halobacterium litoreum</name>
    <dbReference type="NCBI Taxonomy" id="2039234"/>
    <lineage>
        <taxon>Archaea</taxon>
        <taxon>Methanobacteriati</taxon>
        <taxon>Methanobacteriota</taxon>
        <taxon>Stenosarchaea group</taxon>
        <taxon>Halobacteria</taxon>
        <taxon>Halobacteriales</taxon>
        <taxon>Halobacteriaceae</taxon>
        <taxon>Halobacterium</taxon>
    </lineage>
</organism>
<accession>A0ABD5NBL1</accession>
<dbReference type="PROSITE" id="PS00018">
    <property type="entry name" value="EF_HAND_1"/>
    <property type="match status" value="1"/>
</dbReference>